<dbReference type="Gene3D" id="1.10.10.10">
    <property type="entry name" value="Winged helix-like DNA-binding domain superfamily/Winged helix DNA-binding domain"/>
    <property type="match status" value="1"/>
</dbReference>
<dbReference type="Proteomes" id="UP000297295">
    <property type="component" value="Unassembled WGS sequence"/>
</dbReference>
<dbReference type="PANTHER" id="PTHR30432">
    <property type="entry name" value="TRANSCRIPTIONAL REGULATOR MODE"/>
    <property type="match status" value="1"/>
</dbReference>
<dbReference type="SUPFAM" id="SSF46785">
    <property type="entry name" value="Winged helix' DNA-binding domain"/>
    <property type="match status" value="1"/>
</dbReference>
<evidence type="ECO:0000313" key="5">
    <source>
        <dbReference type="Proteomes" id="UP000297295"/>
    </source>
</evidence>
<dbReference type="RefSeq" id="WP_135388842.1">
    <property type="nucleotide sequence ID" value="NZ_PGGK01000002.1"/>
</dbReference>
<dbReference type="InterPro" id="IPR004606">
    <property type="entry name" value="Mop_domain"/>
</dbReference>
<name>A0A4E0QD13_9EURY</name>
<dbReference type="AlphaFoldDB" id="A0A4E0QD13"/>
<evidence type="ECO:0000259" key="3">
    <source>
        <dbReference type="PROSITE" id="PS51866"/>
    </source>
</evidence>
<dbReference type="EMBL" id="PGGK01000002">
    <property type="protein sequence ID" value="TGC11137.1"/>
    <property type="molecule type" value="Genomic_DNA"/>
</dbReference>
<comment type="caution">
    <text evidence="4">The sequence shown here is derived from an EMBL/GenBank/DDBJ whole genome shotgun (WGS) entry which is preliminary data.</text>
</comment>
<comment type="subcellular location">
    <subcellularLocation>
        <location evidence="1">Cell membrane</location>
        <topology evidence="1">Peripheral membrane protein</topology>
    </subcellularLocation>
</comment>
<dbReference type="InterPro" id="IPR005116">
    <property type="entry name" value="Transp-assoc_OB_typ1"/>
</dbReference>
<organism evidence="4 5">
    <name type="scientific">Methanolobus halotolerans</name>
    <dbReference type="NCBI Taxonomy" id="2052935"/>
    <lineage>
        <taxon>Archaea</taxon>
        <taxon>Methanobacteriati</taxon>
        <taxon>Methanobacteriota</taxon>
        <taxon>Stenosarchaea group</taxon>
        <taxon>Methanomicrobia</taxon>
        <taxon>Methanosarcinales</taxon>
        <taxon>Methanosarcinaceae</taxon>
        <taxon>Methanolobus</taxon>
    </lineage>
</organism>
<dbReference type="InterPro" id="IPR036390">
    <property type="entry name" value="WH_DNA-bd_sf"/>
</dbReference>
<dbReference type="InterPro" id="IPR051815">
    <property type="entry name" value="Molybdate_resp_trans_reg"/>
</dbReference>
<reference evidence="4 5" key="1">
    <citation type="submission" date="2017-11" db="EMBL/GenBank/DDBJ databases">
        <title>Isolation and Characterization of Methanogenic Archaea from Saline Meromictic Lake at Siberia.</title>
        <authorList>
            <person name="Shen Y."/>
            <person name="Huang H.-H."/>
            <person name="Lai M.-C."/>
            <person name="Chen S.-C."/>
        </authorList>
    </citation>
    <scope>NUCLEOTIDE SEQUENCE [LARGE SCALE GENOMIC DNA]</scope>
    <source>
        <strain evidence="4 5">SY-01</strain>
    </source>
</reference>
<dbReference type="SUPFAM" id="SSF50331">
    <property type="entry name" value="MOP-like"/>
    <property type="match status" value="1"/>
</dbReference>
<dbReference type="OrthoDB" id="36889at2157"/>
<accession>A0A4E0QD13</accession>
<feature type="domain" description="Mop" evidence="3">
    <location>
        <begin position="111"/>
        <end position="176"/>
    </location>
</feature>
<protein>
    <submittedName>
        <fullName evidence="4">Molybdenum-dependent transcriptional regulator</fullName>
    </submittedName>
</protein>
<evidence type="ECO:0000313" key="4">
    <source>
        <dbReference type="EMBL" id="TGC11137.1"/>
    </source>
</evidence>
<dbReference type="GO" id="GO:0015689">
    <property type="term" value="P:molybdate ion transport"/>
    <property type="evidence" value="ECO:0007669"/>
    <property type="project" value="InterPro"/>
</dbReference>
<dbReference type="NCBIfam" id="TIGR00638">
    <property type="entry name" value="Mop"/>
    <property type="match status" value="1"/>
</dbReference>
<dbReference type="InterPro" id="IPR036388">
    <property type="entry name" value="WH-like_DNA-bd_sf"/>
</dbReference>
<dbReference type="Gene3D" id="2.40.50.100">
    <property type="match status" value="1"/>
</dbReference>
<evidence type="ECO:0000256" key="2">
    <source>
        <dbReference type="ARBA" id="ARBA00022505"/>
    </source>
</evidence>
<keyword evidence="5" id="KW-1185">Reference proteome</keyword>
<gene>
    <name evidence="4" type="ORF">CUN85_03075</name>
</gene>
<keyword evidence="2" id="KW-0500">Molybdenum</keyword>
<dbReference type="PANTHER" id="PTHR30432:SF1">
    <property type="entry name" value="DNA-BINDING TRANSCRIPTIONAL DUAL REGULATOR MODE"/>
    <property type="match status" value="1"/>
</dbReference>
<dbReference type="PROSITE" id="PS51866">
    <property type="entry name" value="MOP"/>
    <property type="match status" value="1"/>
</dbReference>
<dbReference type="Pfam" id="PF03459">
    <property type="entry name" value="TOBE"/>
    <property type="match status" value="1"/>
</dbReference>
<dbReference type="InterPro" id="IPR008995">
    <property type="entry name" value="Mo/tungstate-bd_C_term_dom"/>
</dbReference>
<evidence type="ECO:0000256" key="1">
    <source>
        <dbReference type="ARBA" id="ARBA00004202"/>
    </source>
</evidence>
<dbReference type="GO" id="GO:0005886">
    <property type="term" value="C:plasma membrane"/>
    <property type="evidence" value="ECO:0007669"/>
    <property type="project" value="UniProtKB-SubCell"/>
</dbReference>
<sequence>METKTKVWLAEDGKPVIGAGKVALLKVIDEEMSLRKACKKLDISYKHAWNVLNTMNERLGRDVVRTVRGGKDQGTFLTDAGRQLIREYELHKDFVEGTMKDEGSWQNIGLKLSARNKIPGKVVRVDKEGLVSKIIIEIEPSALTSIITSEAVERLDIKPGDDVFAIIKSTEVLVGKGTQKEE</sequence>
<proteinExistence type="predicted"/>